<evidence type="ECO:0000313" key="2">
    <source>
        <dbReference type="EMBL" id="KAJ3996774.1"/>
    </source>
</evidence>
<name>A0ABQ8QEA9_9AGAR</name>
<organism evidence="2 3">
    <name type="scientific">Lentinula boryana</name>
    <dbReference type="NCBI Taxonomy" id="40481"/>
    <lineage>
        <taxon>Eukaryota</taxon>
        <taxon>Fungi</taxon>
        <taxon>Dikarya</taxon>
        <taxon>Basidiomycota</taxon>
        <taxon>Agaricomycotina</taxon>
        <taxon>Agaricomycetes</taxon>
        <taxon>Agaricomycetidae</taxon>
        <taxon>Agaricales</taxon>
        <taxon>Marasmiineae</taxon>
        <taxon>Omphalotaceae</taxon>
        <taxon>Lentinula</taxon>
    </lineage>
</organism>
<accession>A0ABQ8QEA9</accession>
<feature type="region of interest" description="Disordered" evidence="1">
    <location>
        <begin position="1"/>
        <end position="29"/>
    </location>
</feature>
<evidence type="ECO:0000256" key="1">
    <source>
        <dbReference type="SAM" id="MobiDB-lite"/>
    </source>
</evidence>
<gene>
    <name evidence="2" type="ORF">F5050DRAFT_1807410</name>
</gene>
<dbReference type="Proteomes" id="UP001163828">
    <property type="component" value="Unassembled WGS sequence"/>
</dbReference>
<feature type="region of interest" description="Disordered" evidence="1">
    <location>
        <begin position="67"/>
        <end position="108"/>
    </location>
</feature>
<feature type="compositionally biased region" description="Basic and acidic residues" evidence="1">
    <location>
        <begin position="1"/>
        <end position="20"/>
    </location>
</feature>
<evidence type="ECO:0000313" key="3">
    <source>
        <dbReference type="Proteomes" id="UP001163828"/>
    </source>
</evidence>
<feature type="compositionally biased region" description="Acidic residues" evidence="1">
    <location>
        <begin position="91"/>
        <end position="102"/>
    </location>
</feature>
<keyword evidence="3" id="KW-1185">Reference proteome</keyword>
<proteinExistence type="predicted"/>
<comment type="caution">
    <text evidence="2">The sequence shown here is derived from an EMBL/GenBank/DDBJ whole genome shotgun (WGS) entry which is preliminary data.</text>
</comment>
<dbReference type="EMBL" id="MU790601">
    <property type="protein sequence ID" value="KAJ3996774.1"/>
    <property type="molecule type" value="Genomic_DNA"/>
</dbReference>
<protein>
    <submittedName>
        <fullName evidence="2">Uncharacterized protein</fullName>
    </submittedName>
</protein>
<reference evidence="2" key="1">
    <citation type="submission" date="2022-08" db="EMBL/GenBank/DDBJ databases">
        <authorList>
            <consortium name="DOE Joint Genome Institute"/>
            <person name="Min B."/>
            <person name="Riley R."/>
            <person name="Sierra-Patev S."/>
            <person name="Naranjo-Ortiz M."/>
            <person name="Looney B."/>
            <person name="Konkel Z."/>
            <person name="Slot J.C."/>
            <person name="Sakamoto Y."/>
            <person name="Steenwyk J.L."/>
            <person name="Rokas A."/>
            <person name="Carro J."/>
            <person name="Camarero S."/>
            <person name="Ferreira P."/>
            <person name="Molpeceres G."/>
            <person name="Ruiz-Duenas F.J."/>
            <person name="Serrano A."/>
            <person name="Henrissat B."/>
            <person name="Drula E."/>
            <person name="Hughes K.W."/>
            <person name="Mata J.L."/>
            <person name="Ishikawa N.K."/>
            <person name="Vargas-Isla R."/>
            <person name="Ushijima S."/>
            <person name="Smith C.A."/>
            <person name="Ahrendt S."/>
            <person name="Andreopoulos W."/>
            <person name="He G."/>
            <person name="Labutti K."/>
            <person name="Lipzen A."/>
            <person name="Ng V."/>
            <person name="Sandor L."/>
            <person name="Barry K."/>
            <person name="Martinez A.T."/>
            <person name="Xiao Y."/>
            <person name="Gibbons J.G."/>
            <person name="Terashima K."/>
            <person name="Hibbett D.S."/>
            <person name="Grigoriev I.V."/>
        </authorList>
    </citation>
    <scope>NUCLEOTIDE SEQUENCE</scope>
    <source>
        <strain evidence="2">TFB10827</strain>
    </source>
</reference>
<sequence>MEREQKERSEREEREWRAREDEDQVKSIGSLVWDSIARREQGKEVEKRPVCDDSAIYIGRKQKCSVMMAAPAGDPDRDDPYPGDNSSKPDSDEEKDDEDLEADPSPSP</sequence>